<evidence type="ECO:0000313" key="2">
    <source>
        <dbReference type="EMBL" id="BCB80034.1"/>
    </source>
</evidence>
<sequence length="129" mass="13815">MDRPVGPTLFGELAGAVERIDDPDPLGLQPCGRLGTVTLGPCLPGVVVFLRQHRVGWAPPPKLGADQVVGELVAGRLERGRVGVTALGPHLEQQLTGTPREPPSERAVDRWGRHQYAPRTGPPLKRCAP</sequence>
<dbReference type="KEGG" id="pfla:Pflav_064440"/>
<accession>A0A6F8Y1Q1</accession>
<feature type="region of interest" description="Disordered" evidence="1">
    <location>
        <begin position="88"/>
        <end position="129"/>
    </location>
</feature>
<protein>
    <submittedName>
        <fullName evidence="2">Uncharacterized protein</fullName>
    </submittedName>
</protein>
<name>A0A6F8Y1Q1_9ACTN</name>
<feature type="compositionally biased region" description="Basic and acidic residues" evidence="1">
    <location>
        <begin position="102"/>
        <end position="112"/>
    </location>
</feature>
<dbReference type="AlphaFoldDB" id="A0A6F8Y1Q1"/>
<keyword evidence="3" id="KW-1185">Reference proteome</keyword>
<reference evidence="2 3" key="1">
    <citation type="submission" date="2020-03" db="EMBL/GenBank/DDBJ databases">
        <title>Whole genome shotgun sequence of Phytohabitans flavus NBRC 107702.</title>
        <authorList>
            <person name="Komaki H."/>
            <person name="Tamura T."/>
        </authorList>
    </citation>
    <scope>NUCLEOTIDE SEQUENCE [LARGE SCALE GENOMIC DNA]</scope>
    <source>
        <strain evidence="2 3">NBRC 107702</strain>
    </source>
</reference>
<dbReference type="EMBL" id="AP022870">
    <property type="protein sequence ID" value="BCB80034.1"/>
    <property type="molecule type" value="Genomic_DNA"/>
</dbReference>
<evidence type="ECO:0000313" key="3">
    <source>
        <dbReference type="Proteomes" id="UP000502508"/>
    </source>
</evidence>
<reference evidence="2 3" key="2">
    <citation type="submission" date="2020-03" db="EMBL/GenBank/DDBJ databases">
        <authorList>
            <person name="Ichikawa N."/>
            <person name="Kimura A."/>
            <person name="Kitahashi Y."/>
            <person name="Uohara A."/>
        </authorList>
    </citation>
    <scope>NUCLEOTIDE SEQUENCE [LARGE SCALE GENOMIC DNA]</scope>
    <source>
        <strain evidence="2 3">NBRC 107702</strain>
    </source>
</reference>
<organism evidence="2 3">
    <name type="scientific">Phytohabitans flavus</name>
    <dbReference type="NCBI Taxonomy" id="1076124"/>
    <lineage>
        <taxon>Bacteria</taxon>
        <taxon>Bacillati</taxon>
        <taxon>Actinomycetota</taxon>
        <taxon>Actinomycetes</taxon>
        <taxon>Micromonosporales</taxon>
        <taxon>Micromonosporaceae</taxon>
    </lineage>
</organism>
<proteinExistence type="predicted"/>
<evidence type="ECO:0000256" key="1">
    <source>
        <dbReference type="SAM" id="MobiDB-lite"/>
    </source>
</evidence>
<dbReference type="Proteomes" id="UP000502508">
    <property type="component" value="Chromosome"/>
</dbReference>
<gene>
    <name evidence="2" type="ORF">Pflav_064440</name>
</gene>